<dbReference type="InterPro" id="IPR003682">
    <property type="entry name" value="rRNA_ssu_MeTfrase_G"/>
</dbReference>
<dbReference type="PANTHER" id="PTHR31760:SF0">
    <property type="entry name" value="S-ADENOSYL-L-METHIONINE-DEPENDENT METHYLTRANSFERASES SUPERFAMILY PROTEIN"/>
    <property type="match status" value="1"/>
</dbReference>
<keyword evidence="1 6" id="KW-0963">Cytoplasm</keyword>
<dbReference type="HAMAP" id="MF_00074">
    <property type="entry name" value="16SrRNA_methyltr_G"/>
    <property type="match status" value="1"/>
</dbReference>
<dbReference type="SUPFAM" id="SSF53335">
    <property type="entry name" value="S-adenosyl-L-methionine-dependent methyltransferases"/>
    <property type="match status" value="1"/>
</dbReference>
<comment type="caution">
    <text evidence="7">The sequence shown here is derived from an EMBL/GenBank/DDBJ whole genome shotgun (WGS) entry which is preliminary data.</text>
</comment>
<evidence type="ECO:0000256" key="5">
    <source>
        <dbReference type="ARBA" id="ARBA00022691"/>
    </source>
</evidence>
<dbReference type="GO" id="GO:0070043">
    <property type="term" value="F:rRNA (guanine-N7-)-methyltransferase activity"/>
    <property type="evidence" value="ECO:0007669"/>
    <property type="project" value="UniProtKB-UniRule"/>
</dbReference>
<feature type="binding site" evidence="6">
    <location>
        <position position="128"/>
    </location>
    <ligand>
        <name>S-adenosyl-L-methionine</name>
        <dbReference type="ChEBI" id="CHEBI:59789"/>
    </ligand>
</feature>
<dbReference type="PANTHER" id="PTHR31760">
    <property type="entry name" value="S-ADENOSYL-L-METHIONINE-DEPENDENT METHYLTRANSFERASES SUPERFAMILY PROTEIN"/>
    <property type="match status" value="1"/>
</dbReference>
<comment type="catalytic activity">
    <reaction evidence="6">
        <text>guanosine(527) in 16S rRNA + S-adenosyl-L-methionine = N(7)-methylguanosine(527) in 16S rRNA + S-adenosyl-L-homocysteine</text>
        <dbReference type="Rhea" id="RHEA:42732"/>
        <dbReference type="Rhea" id="RHEA-COMP:10209"/>
        <dbReference type="Rhea" id="RHEA-COMP:10210"/>
        <dbReference type="ChEBI" id="CHEBI:57856"/>
        <dbReference type="ChEBI" id="CHEBI:59789"/>
        <dbReference type="ChEBI" id="CHEBI:74269"/>
        <dbReference type="ChEBI" id="CHEBI:74480"/>
        <dbReference type="EC" id="2.1.1.170"/>
    </reaction>
</comment>
<gene>
    <name evidence="6" type="primary">rsmG</name>
    <name evidence="7" type="ORF">VW35_10085</name>
</gene>
<comment type="function">
    <text evidence="6">Specifically methylates the N7 position of guanine in position 527 of 16S rRNA.</text>
</comment>
<comment type="subcellular location">
    <subcellularLocation>
        <location evidence="6">Cytoplasm</location>
    </subcellularLocation>
</comment>
<comment type="similarity">
    <text evidence="6">Belongs to the methyltransferase superfamily. RNA methyltransferase RsmG family.</text>
</comment>
<dbReference type="GO" id="GO:0005829">
    <property type="term" value="C:cytosol"/>
    <property type="evidence" value="ECO:0007669"/>
    <property type="project" value="TreeGrafter"/>
</dbReference>
<dbReference type="EC" id="2.1.1.170" evidence="6"/>
<proteinExistence type="inferred from homology"/>
<comment type="caution">
    <text evidence="6">Lacks conserved residue(s) required for the propagation of feature annotation.</text>
</comment>
<keyword evidence="5 6" id="KW-0949">S-adenosyl-L-methionine</keyword>
<evidence type="ECO:0000256" key="4">
    <source>
        <dbReference type="ARBA" id="ARBA00022679"/>
    </source>
</evidence>
<keyword evidence="2 6" id="KW-0698">rRNA processing</keyword>
<dbReference type="AlphaFoldDB" id="A0A0F5LBG6"/>
<reference evidence="7 8" key="1">
    <citation type="submission" date="2015-03" db="EMBL/GenBank/DDBJ databases">
        <authorList>
            <person name="Hassan Y.I."/>
            <person name="Lepp D."/>
            <person name="Zhou T."/>
        </authorList>
    </citation>
    <scope>NUCLEOTIDE SEQUENCE [LARGE SCALE GENOMIC DNA]</scope>
    <source>
        <strain evidence="7 8">GH2-10</strain>
    </source>
</reference>
<keyword evidence="4 6" id="KW-0808">Transferase</keyword>
<protein>
    <recommendedName>
        <fullName evidence="6">Ribosomal RNA small subunit methyltransferase G</fullName>
        <ecNumber evidence="6">2.1.1.170</ecNumber>
    </recommendedName>
    <alternativeName>
        <fullName evidence="6">16S rRNA 7-methylguanosine methyltransferase</fullName>
        <shortName evidence="6">16S rRNA m7G methyltransferase</shortName>
    </alternativeName>
</protein>
<feature type="binding site" evidence="6">
    <location>
        <position position="59"/>
    </location>
    <ligand>
        <name>S-adenosyl-L-methionine</name>
        <dbReference type="ChEBI" id="CHEBI:59789"/>
    </ligand>
</feature>
<evidence type="ECO:0000256" key="3">
    <source>
        <dbReference type="ARBA" id="ARBA00022603"/>
    </source>
</evidence>
<dbReference type="Proteomes" id="UP000033514">
    <property type="component" value="Unassembled WGS sequence"/>
</dbReference>
<dbReference type="STRING" id="361041.VW35_10085"/>
<evidence type="ECO:0000313" key="8">
    <source>
        <dbReference type="Proteomes" id="UP000033514"/>
    </source>
</evidence>
<evidence type="ECO:0000256" key="6">
    <source>
        <dbReference type="HAMAP-Rule" id="MF_00074"/>
    </source>
</evidence>
<name>A0A0F5LBG6_9HYPH</name>
<keyword evidence="3 6" id="KW-0489">Methyltransferase</keyword>
<evidence type="ECO:0000313" key="7">
    <source>
        <dbReference type="EMBL" id="KKB78967.1"/>
    </source>
</evidence>
<dbReference type="NCBIfam" id="TIGR00138">
    <property type="entry name" value="rsmG_gidB"/>
    <property type="match status" value="1"/>
</dbReference>
<dbReference type="InterPro" id="IPR029063">
    <property type="entry name" value="SAM-dependent_MTases_sf"/>
</dbReference>
<dbReference type="PATRIC" id="fig|361041.3.peg.1376"/>
<organism evidence="7 8">
    <name type="scientific">Devosia soli</name>
    <dbReference type="NCBI Taxonomy" id="361041"/>
    <lineage>
        <taxon>Bacteria</taxon>
        <taxon>Pseudomonadati</taxon>
        <taxon>Pseudomonadota</taxon>
        <taxon>Alphaproteobacteria</taxon>
        <taxon>Hyphomicrobiales</taxon>
        <taxon>Devosiaceae</taxon>
        <taxon>Devosia</taxon>
    </lineage>
</organism>
<evidence type="ECO:0000256" key="1">
    <source>
        <dbReference type="ARBA" id="ARBA00022490"/>
    </source>
</evidence>
<dbReference type="EMBL" id="LAJG01000021">
    <property type="protein sequence ID" value="KKB78967.1"/>
    <property type="molecule type" value="Genomic_DNA"/>
</dbReference>
<dbReference type="Pfam" id="PF02527">
    <property type="entry name" value="GidB"/>
    <property type="match status" value="1"/>
</dbReference>
<feature type="binding site" evidence="6">
    <location>
        <position position="64"/>
    </location>
    <ligand>
        <name>S-adenosyl-L-methionine</name>
        <dbReference type="ChEBI" id="CHEBI:59789"/>
    </ligand>
</feature>
<feature type="binding site" evidence="6">
    <location>
        <begin position="84"/>
        <end position="86"/>
    </location>
    <ligand>
        <name>S-adenosyl-L-methionine</name>
        <dbReference type="ChEBI" id="CHEBI:59789"/>
    </ligand>
</feature>
<accession>A0A0F5LBG6</accession>
<dbReference type="PIRSF" id="PIRSF003078">
    <property type="entry name" value="GidB"/>
    <property type="match status" value="1"/>
</dbReference>
<evidence type="ECO:0000256" key="2">
    <source>
        <dbReference type="ARBA" id="ARBA00022552"/>
    </source>
</evidence>
<dbReference type="Gene3D" id="3.40.50.150">
    <property type="entry name" value="Vaccinia Virus protein VP39"/>
    <property type="match status" value="1"/>
</dbReference>
<keyword evidence="8" id="KW-1185">Reference proteome</keyword>
<sequence>MDEVGRDLESYSALLRKWQPVQNLVSRETLSAIWERHFADSLQLVRHFKPADRSILDLGSGGGFPALPLAIASKGFDRHFILVEPTTRKVSFLRTVARELDLDVNVIGRRSDQIDSRETPVPDVITSRALAALPQLCAWMEPFFSEKTRAVLHKGREHVDELQETSALWYFDVVINKSDTDPGGVILTITNLKRKSAS</sequence>